<dbReference type="Pfam" id="PF00069">
    <property type="entry name" value="Pkinase"/>
    <property type="match status" value="1"/>
</dbReference>
<keyword evidence="9" id="KW-1185">Reference proteome</keyword>
<dbReference type="SUPFAM" id="SSF56112">
    <property type="entry name" value="Protein kinase-like (PK-like)"/>
    <property type="match status" value="1"/>
</dbReference>
<dbReference type="PANTHER" id="PTHR34861">
    <property type="match status" value="1"/>
</dbReference>
<dbReference type="Gene3D" id="3.30.200.20">
    <property type="entry name" value="Phosphorylase Kinase, domain 1"/>
    <property type="match status" value="1"/>
</dbReference>
<evidence type="ECO:0000256" key="4">
    <source>
        <dbReference type="ARBA" id="ARBA00023596"/>
    </source>
</evidence>
<keyword evidence="2 5" id="KW-0547">Nucleotide-binding</keyword>
<dbReference type="Proteomes" id="UP000815677">
    <property type="component" value="Unassembled WGS sequence"/>
</dbReference>
<evidence type="ECO:0000256" key="5">
    <source>
        <dbReference type="PROSITE-ProRule" id="PRU10141"/>
    </source>
</evidence>
<evidence type="ECO:0000259" key="7">
    <source>
        <dbReference type="PROSITE" id="PS50011"/>
    </source>
</evidence>
<evidence type="ECO:0000313" key="9">
    <source>
        <dbReference type="Proteomes" id="UP000815677"/>
    </source>
</evidence>
<feature type="domain" description="Protein kinase" evidence="7">
    <location>
        <begin position="417"/>
        <end position="703"/>
    </location>
</feature>
<feature type="compositionally biased region" description="Pro residues" evidence="6">
    <location>
        <begin position="143"/>
        <end position="158"/>
    </location>
</feature>
<comment type="similarity">
    <text evidence="4">Belongs to the protein kinase superfamily. CMGC Ser/Thr protein kinase family.</text>
</comment>
<sequence length="1136" mass="126332">MFNLFTNSTERQYPLAIILFLSPPRREDSPGHSLKRPYEAVSSTSNGSYKRQRERDHEPRDWRDVHLSNGGGARRRVEERKDSYSRDRDRDRGPRSNRDYRDKDRDRGRRRDYSPRRRTPPIRSPARAKTPEEREEGEISPRASPPPETPAPATPDPAPMQVDAPEIELIPSPPPLEQLLADRRARRAAILARHASGTPNPSLPGSTGPFSGNPSVSLSEHASKSHAAILAAQASATPNASLPGSTGPFNGKSTNGHPNNDAQNSHDVSTPDKSRSPSPAPEQQDDMFTLAKPDSPGRATASHTSNAVQTGQDPQVNAADYDPSLDRREDEDRRVKGIPVDEDEEEEVEVDDEDEDDVDDMFSLGGPSKPKKKKLVKKKRPVEVAAPVLHSDTASDPEGYYNVILGEVLLAPDGERYQVYASVGRGMFAVVVRARVLSDGEDSTKDGGREVAIKIVRSQEVMQRAGMKEAAILNKLQAADPDDKKHLVRLERTFEHRGHLCLVFESLSMNLRDVVKRFGKDVGLNIRAVRAYAHQLFISLGHLRKLGVIHADIKPDNILVNEAKTVLKLCDLGSASDAAENEITPYLVSRFYRAPEIILGVPYDASLDIWSVGCTLYELYTGKILFPGRSNNQMLLHMMELKGRFNSKMIKRAKFGDVYFDEMGGFESVEREKASGNDVIRKVHIQKPTRDLRARLLGVAQELRRAPDIRGCRDCELFSEASQRQSGAYVLIWSAADDTHHCISRPSMATERLMSIAGHLHGVASVFKSAFGGGNRDTDDTKDMAAVTAASKIGACTSADWTTAPLPTFDALPPFKDFSGCAWSVWGEEDQLGTINLLTDEVVRVAAREEIRLGRSVGLNWPLNFPEKPVFERKAPEVNQIIRLEVGIRDDEIHMNTQSGTQWDGMRHFPLLEHGVYYNNTPLNSLPSGIHSYPNPHEIEAADRKIGIQNWATHGICGRGVLLDLVSYHTSLSADKKTLPYDPWSTHAVTVEHLEACAAKQGVKFRRGDILILRVGFIKKYYDATQDEREELATKHETFAGIHQSEEMKRFLWNNHFSAIASDQPTLECWPPAEGPMKSLHQTLLALWGMPIGEFFDLEKLSEVCAETGRYTFFFSSWPLNIIGGCASPANAAAMF</sequence>
<feature type="compositionally biased region" description="Polar residues" evidence="6">
    <location>
        <begin position="301"/>
        <end position="315"/>
    </location>
</feature>
<dbReference type="InterPro" id="IPR007325">
    <property type="entry name" value="KFase/CYL"/>
</dbReference>
<protein>
    <submittedName>
        <fullName evidence="8">Serine/threonine protein kinase PRP4</fullName>
    </submittedName>
</protein>
<evidence type="ECO:0000256" key="3">
    <source>
        <dbReference type="ARBA" id="ARBA00022840"/>
    </source>
</evidence>
<organism evidence="8 9">
    <name type="scientific">Mycena chlorophos</name>
    <name type="common">Agaric fungus</name>
    <name type="synonym">Agaricus chlorophos</name>
    <dbReference type="NCBI Taxonomy" id="658473"/>
    <lineage>
        <taxon>Eukaryota</taxon>
        <taxon>Fungi</taxon>
        <taxon>Dikarya</taxon>
        <taxon>Basidiomycota</taxon>
        <taxon>Agaricomycotina</taxon>
        <taxon>Agaricomycetes</taxon>
        <taxon>Agaricomycetidae</taxon>
        <taxon>Agaricales</taxon>
        <taxon>Marasmiineae</taxon>
        <taxon>Mycenaceae</taxon>
        <taxon>Mycena</taxon>
    </lineage>
</organism>
<feature type="compositionally biased region" description="Acidic residues" evidence="6">
    <location>
        <begin position="340"/>
        <end position="360"/>
    </location>
</feature>
<proteinExistence type="inferred from homology"/>
<evidence type="ECO:0000256" key="2">
    <source>
        <dbReference type="ARBA" id="ARBA00022741"/>
    </source>
</evidence>
<feature type="compositionally biased region" description="Basic and acidic residues" evidence="6">
    <location>
        <begin position="324"/>
        <end position="335"/>
    </location>
</feature>
<keyword evidence="8" id="KW-0723">Serine/threonine-protein kinase</keyword>
<feature type="binding site" evidence="5">
    <location>
        <position position="454"/>
    </location>
    <ligand>
        <name>ATP</name>
        <dbReference type="ChEBI" id="CHEBI:30616"/>
    </ligand>
</feature>
<dbReference type="InterPro" id="IPR044092">
    <property type="entry name" value="STKc_PRP4"/>
</dbReference>
<feature type="region of interest" description="Disordered" evidence="6">
    <location>
        <begin position="23"/>
        <end position="376"/>
    </location>
</feature>
<dbReference type="InterPro" id="IPR008271">
    <property type="entry name" value="Ser/Thr_kinase_AS"/>
</dbReference>
<dbReference type="InterPro" id="IPR037175">
    <property type="entry name" value="KFase_sf"/>
</dbReference>
<dbReference type="Pfam" id="PF04199">
    <property type="entry name" value="Cyclase"/>
    <property type="match status" value="1"/>
</dbReference>
<dbReference type="SMART" id="SM00220">
    <property type="entry name" value="S_TKc"/>
    <property type="match status" value="1"/>
</dbReference>
<dbReference type="Gene3D" id="3.50.30.50">
    <property type="entry name" value="Putative cyclase"/>
    <property type="match status" value="1"/>
</dbReference>
<feature type="compositionally biased region" description="Basic and acidic residues" evidence="6">
    <location>
        <begin position="75"/>
        <end position="115"/>
    </location>
</feature>
<feature type="compositionally biased region" description="Basic and acidic residues" evidence="6">
    <location>
        <begin position="51"/>
        <end position="66"/>
    </location>
</feature>
<dbReference type="Gene3D" id="1.10.510.10">
    <property type="entry name" value="Transferase(Phosphotransferase) domain 1"/>
    <property type="match status" value="1"/>
</dbReference>
<evidence type="ECO:0000256" key="6">
    <source>
        <dbReference type="SAM" id="MobiDB-lite"/>
    </source>
</evidence>
<evidence type="ECO:0000256" key="1">
    <source>
        <dbReference type="ARBA" id="ARBA00007865"/>
    </source>
</evidence>
<dbReference type="InterPro" id="IPR000719">
    <property type="entry name" value="Prot_kinase_dom"/>
</dbReference>
<feature type="compositionally biased region" description="Polar residues" evidence="6">
    <location>
        <begin position="237"/>
        <end position="268"/>
    </location>
</feature>
<dbReference type="PROSITE" id="PS50011">
    <property type="entry name" value="PROTEIN_KINASE_DOM"/>
    <property type="match status" value="1"/>
</dbReference>
<dbReference type="GO" id="GO:0004674">
    <property type="term" value="F:protein serine/threonine kinase activity"/>
    <property type="evidence" value="ECO:0007669"/>
    <property type="project" value="UniProtKB-KW"/>
</dbReference>
<comment type="similarity">
    <text evidence="1">Belongs to the Cyclase 1 superfamily.</text>
</comment>
<keyword evidence="8" id="KW-0808">Transferase</keyword>
<reference evidence="8" key="1">
    <citation type="submission" date="2014-09" db="EMBL/GenBank/DDBJ databases">
        <title>Genome sequence of the luminous mushroom Mycena chlorophos for searching fungal bioluminescence genes.</title>
        <authorList>
            <person name="Tanaka Y."/>
            <person name="Kasuga D."/>
            <person name="Oba Y."/>
            <person name="Hase S."/>
            <person name="Sato K."/>
            <person name="Oba Y."/>
            <person name="Sakakibara Y."/>
        </authorList>
    </citation>
    <scope>NUCLEOTIDE SEQUENCE</scope>
</reference>
<dbReference type="CDD" id="cd14135">
    <property type="entry name" value="STKc_PRP4"/>
    <property type="match status" value="1"/>
</dbReference>
<accession>A0ABQ0KXV1</accession>
<dbReference type="PROSITE" id="PS00107">
    <property type="entry name" value="PROTEIN_KINASE_ATP"/>
    <property type="match status" value="1"/>
</dbReference>
<keyword evidence="8" id="KW-0418">Kinase</keyword>
<feature type="compositionally biased region" description="Polar residues" evidence="6">
    <location>
        <begin position="197"/>
        <end position="220"/>
    </location>
</feature>
<keyword evidence="3 5" id="KW-0067">ATP-binding</keyword>
<dbReference type="InterPro" id="IPR017441">
    <property type="entry name" value="Protein_kinase_ATP_BS"/>
</dbReference>
<gene>
    <name evidence="8" type="ORF">MCHLO_01401</name>
</gene>
<evidence type="ECO:0000313" key="8">
    <source>
        <dbReference type="EMBL" id="GAT43733.1"/>
    </source>
</evidence>
<dbReference type="SUPFAM" id="SSF102198">
    <property type="entry name" value="Putative cyclase"/>
    <property type="match status" value="1"/>
</dbReference>
<dbReference type="InterPro" id="IPR011009">
    <property type="entry name" value="Kinase-like_dom_sf"/>
</dbReference>
<feature type="compositionally biased region" description="Low complexity" evidence="6">
    <location>
        <begin position="225"/>
        <end position="236"/>
    </location>
</feature>
<dbReference type="PANTHER" id="PTHR34861:SF10">
    <property type="entry name" value="CYCLASE"/>
    <property type="match status" value="1"/>
</dbReference>
<dbReference type="EMBL" id="DF839234">
    <property type="protein sequence ID" value="GAT43733.1"/>
    <property type="molecule type" value="Genomic_DNA"/>
</dbReference>
<dbReference type="PROSITE" id="PS00108">
    <property type="entry name" value="PROTEIN_KINASE_ST"/>
    <property type="match status" value="1"/>
</dbReference>
<name>A0ABQ0KXV1_MYCCL</name>